<keyword evidence="1" id="KW-0418">Kinase</keyword>
<gene>
    <name evidence="1" type="ORF">O0535_14970</name>
</gene>
<dbReference type="GO" id="GO:0016301">
    <property type="term" value="F:kinase activity"/>
    <property type="evidence" value="ECO:0007669"/>
    <property type="project" value="UniProtKB-KW"/>
</dbReference>
<evidence type="ECO:0000313" key="1">
    <source>
        <dbReference type="EMBL" id="MCZ0832046.1"/>
    </source>
</evidence>
<name>A0ABT4HZ11_9BACL</name>
<dbReference type="Proteomes" id="UP001067708">
    <property type="component" value="Unassembled WGS sequence"/>
</dbReference>
<organism evidence="1 2">
    <name type="scientific">Brevibacillus halotolerans</name>
    <dbReference type="NCBI Taxonomy" id="1507437"/>
    <lineage>
        <taxon>Bacteria</taxon>
        <taxon>Bacillati</taxon>
        <taxon>Bacillota</taxon>
        <taxon>Bacilli</taxon>
        <taxon>Bacillales</taxon>
        <taxon>Paenibacillaceae</taxon>
        <taxon>Brevibacillus</taxon>
    </lineage>
</organism>
<sequence>MNSIVGDLPDKDATINRLLRNADDFAAAFQPFYGPTTAARFGELLKGHLTIAAELVQALHTGNSAAAADAQRRWYTNADDIAVFLGRINPYWSQEEWRQMMHQHLRLLTAEVAARVAGNYTENVSINDSVELQALEMVDVMPAELYNSFQIYSWDRSVSDSDLLVIHMSCYHMTSSVSGEVFMFEKGVI</sequence>
<comment type="caution">
    <text evidence="1">The sequence shown here is derived from an EMBL/GenBank/DDBJ whole genome shotgun (WGS) entry which is preliminary data.</text>
</comment>
<accession>A0ABT4HZ11</accession>
<dbReference type="RefSeq" id="WP_258417767.1">
    <property type="nucleotide sequence ID" value="NZ_JAPTNG010000011.1"/>
</dbReference>
<proteinExistence type="predicted"/>
<keyword evidence="1" id="KW-0808">Transferase</keyword>
<protein>
    <submittedName>
        <fullName evidence="1">Acetylglutamate kinase</fullName>
    </submittedName>
</protein>
<evidence type="ECO:0000313" key="2">
    <source>
        <dbReference type="Proteomes" id="UP001067708"/>
    </source>
</evidence>
<reference evidence="1" key="1">
    <citation type="submission" date="2022-09" db="EMBL/GenBank/DDBJ databases">
        <title>Genome analysis and characterization of larvicidal activity of Brevibacillus strains.</title>
        <authorList>
            <person name="Patrusheva E.V."/>
            <person name="Izotova A.O."/>
            <person name="Toshchakov S.V."/>
            <person name="Sineoky S.P."/>
        </authorList>
    </citation>
    <scope>NUCLEOTIDE SEQUENCE</scope>
    <source>
        <strain evidence="1">VKPM_B-13244</strain>
    </source>
</reference>
<dbReference type="EMBL" id="JAPTNG010000011">
    <property type="protein sequence ID" value="MCZ0832046.1"/>
    <property type="molecule type" value="Genomic_DNA"/>
</dbReference>
<keyword evidence="2" id="KW-1185">Reference proteome</keyword>